<dbReference type="EMBL" id="WKRA01000011">
    <property type="protein sequence ID" value="MSD16082.1"/>
    <property type="molecule type" value="Genomic_DNA"/>
</dbReference>
<organism evidence="2 3">
    <name type="scientific">Eubacterium ramulus</name>
    <dbReference type="NCBI Taxonomy" id="39490"/>
    <lineage>
        <taxon>Bacteria</taxon>
        <taxon>Bacillati</taxon>
        <taxon>Bacillota</taxon>
        <taxon>Clostridia</taxon>
        <taxon>Eubacteriales</taxon>
        <taxon>Eubacteriaceae</taxon>
        <taxon>Eubacterium</taxon>
    </lineage>
</organism>
<feature type="transmembrane region" description="Helical" evidence="1">
    <location>
        <begin position="222"/>
        <end position="239"/>
    </location>
</feature>
<dbReference type="RefSeq" id="WP_154314610.1">
    <property type="nucleotide sequence ID" value="NZ_WKRA01000011.1"/>
</dbReference>
<keyword evidence="1" id="KW-0812">Transmembrane</keyword>
<comment type="caution">
    <text evidence="2">The sequence shown here is derived from an EMBL/GenBank/DDBJ whole genome shotgun (WGS) entry which is preliminary data.</text>
</comment>
<feature type="transmembrane region" description="Helical" evidence="1">
    <location>
        <begin position="382"/>
        <end position="402"/>
    </location>
</feature>
<proteinExistence type="predicted"/>
<sequence>MDRILKEHRKSILTAVVFVLLAVLMWLRQSADSHTEILTREKPGGSVRQEQIICQTGDGVTQELELEIHPQEYSEQETEEYVRQAVSLWEQEYLGENDSEKAIYKALKLPDTMMDGMVTVSYESSEYDILHEDGSVSLESVPDEGILVELQATFTCQKYIQTEIRSLQVILPPKGSRAWFQVQVARAIEKAEQSSRKAPEVQLPEQIAGSTISWMKPKSKEWMAVLLVGTCVVFVLEWRKKERKRQAEKLRQRKLQREYPQLVEQLALLIGSGMTIRRAWERILWMEERMQKVRGSQTHLFQAEMQITYQEMQKGCGEKEAYERFGQRIGMPEYRRLSSLLARNLEKGTRNLCDLLSAESQEAWENRKFQAKKLGEEAGMKLLFPMLLLFVLILIILLYPAINKF</sequence>
<reference evidence="2 3" key="1">
    <citation type="journal article" date="2019" name="Nat. Med.">
        <title>A library of human gut bacterial isolates paired with longitudinal multiomics data enables mechanistic microbiome research.</title>
        <authorList>
            <person name="Poyet M."/>
            <person name="Groussin M."/>
            <person name="Gibbons S.M."/>
            <person name="Avila-Pacheco J."/>
            <person name="Jiang X."/>
            <person name="Kearney S.M."/>
            <person name="Perrotta A.R."/>
            <person name="Berdy B."/>
            <person name="Zhao S."/>
            <person name="Lieberman T.D."/>
            <person name="Swanson P.K."/>
            <person name="Smith M."/>
            <person name="Roesemann S."/>
            <person name="Alexander J.E."/>
            <person name="Rich S.A."/>
            <person name="Livny J."/>
            <person name="Vlamakis H."/>
            <person name="Clish C."/>
            <person name="Bullock K."/>
            <person name="Deik A."/>
            <person name="Scott J."/>
            <person name="Pierce K.A."/>
            <person name="Xavier R.J."/>
            <person name="Alm E.J."/>
        </authorList>
    </citation>
    <scope>NUCLEOTIDE SEQUENCE [LARGE SCALE GENOMIC DNA]</scope>
    <source>
        <strain evidence="2 3">BIOML-A3</strain>
    </source>
</reference>
<evidence type="ECO:0000256" key="1">
    <source>
        <dbReference type="SAM" id="Phobius"/>
    </source>
</evidence>
<dbReference type="PANTHER" id="PTHR35007:SF2">
    <property type="entry name" value="PILUS ASSEMBLE PROTEIN"/>
    <property type="match status" value="1"/>
</dbReference>
<dbReference type="PANTHER" id="PTHR35007">
    <property type="entry name" value="INTEGRAL MEMBRANE PROTEIN-RELATED"/>
    <property type="match status" value="1"/>
</dbReference>
<accession>A0A844DYT2</accession>
<evidence type="ECO:0000313" key="2">
    <source>
        <dbReference type="EMBL" id="MSD16082.1"/>
    </source>
</evidence>
<keyword evidence="1" id="KW-0472">Membrane</keyword>
<evidence type="ECO:0000313" key="3">
    <source>
        <dbReference type="Proteomes" id="UP000431304"/>
    </source>
</evidence>
<name>A0A844DYT2_EUBRA</name>
<gene>
    <name evidence="2" type="ORF">GKE72_08335</name>
</gene>
<evidence type="ECO:0008006" key="4">
    <source>
        <dbReference type="Google" id="ProtNLM"/>
    </source>
</evidence>
<keyword evidence="1" id="KW-1133">Transmembrane helix</keyword>
<dbReference type="Proteomes" id="UP000431304">
    <property type="component" value="Unassembled WGS sequence"/>
</dbReference>
<protein>
    <recommendedName>
        <fullName evidence="4">Type II secretion system protein GspF domain-containing protein</fullName>
    </recommendedName>
</protein>
<dbReference type="AlphaFoldDB" id="A0A844DYT2"/>